<feature type="transmembrane region" description="Helical" evidence="2">
    <location>
        <begin position="321"/>
        <end position="338"/>
    </location>
</feature>
<name>A0ABW5PDS2_9BACL</name>
<keyword evidence="2" id="KW-1133">Transmembrane helix</keyword>
<feature type="transmembrane region" description="Helical" evidence="2">
    <location>
        <begin position="539"/>
        <end position="560"/>
    </location>
</feature>
<feature type="transmembrane region" description="Helical" evidence="2">
    <location>
        <begin position="195"/>
        <end position="213"/>
    </location>
</feature>
<sequence length="568" mass="63035">MNANERLEQLERKVLELEQQMEKLRQDAGNRSGQEQERKQRETPAPYRVKDQEEPVRQGGTPHPGTARPPRPQHPAVDWEHVLAKIWLPRIFMLVLMAGMVWSFKAAVDSGLLNEPVRCLLGFAAGTFLLFWGIREQEKHRELLAQVLMGGAVGLYMLTAYAAANWYQLIPESAAFGFTVVLVVASLWLSYNYKLQGIAVIASAAGVMAPFLVRSAEPAAVFFTIYESLLYVTFLVYAIRFGFTKLFYVSFLLLHAAFAIFVLKEGHSGVLVWGVLVQHAVIAGAFFIGRLPKPQLKAFLASFALAALWSGFSLGDAGFELLMLVFTLVYASVSIVMIKRSRRQNLPYSITLGCYALLLFLFSAVHAEGALPGLLLAEGFIGYMLGQKIRSRFQKVNSLIIYALGIISSVPILIEGMERILSWNSAIWIILLSTAYGMYFLLRNQPEEAWKASGGRTILVMLSVVVLLFLTDVSNILASGFPAGIQHLSVSAVWAAYAVAVILTGMRNKHKNLRILGIALLLLTLMKVVFWDLPAVSVFVRAILFLGLGGLGVLLSRLWYREDKTSSI</sequence>
<feature type="transmembrane region" description="Helical" evidence="2">
    <location>
        <begin position="169"/>
        <end position="188"/>
    </location>
</feature>
<feature type="transmembrane region" description="Helical" evidence="2">
    <location>
        <begin position="87"/>
        <end position="104"/>
    </location>
</feature>
<feature type="transmembrane region" description="Helical" evidence="2">
    <location>
        <begin position="420"/>
        <end position="442"/>
    </location>
</feature>
<feature type="transmembrane region" description="Helical" evidence="2">
    <location>
        <begin position="454"/>
        <end position="478"/>
    </location>
</feature>
<feature type="transmembrane region" description="Helical" evidence="2">
    <location>
        <begin position="219"/>
        <end position="239"/>
    </location>
</feature>
<dbReference type="Pfam" id="PF10101">
    <property type="entry name" value="DUF2339"/>
    <property type="match status" value="1"/>
</dbReference>
<accession>A0ABW5PDS2</accession>
<feature type="transmembrane region" description="Helical" evidence="2">
    <location>
        <begin position="515"/>
        <end position="533"/>
    </location>
</feature>
<comment type="caution">
    <text evidence="3">The sequence shown here is derived from an EMBL/GenBank/DDBJ whole genome shotgun (WGS) entry which is preliminary data.</text>
</comment>
<feature type="compositionally biased region" description="Basic and acidic residues" evidence="1">
    <location>
        <begin position="18"/>
        <end position="56"/>
    </location>
</feature>
<evidence type="ECO:0000256" key="1">
    <source>
        <dbReference type="SAM" id="MobiDB-lite"/>
    </source>
</evidence>
<feature type="transmembrane region" description="Helical" evidence="2">
    <location>
        <begin position="143"/>
        <end position="163"/>
    </location>
</feature>
<gene>
    <name evidence="3" type="ORF">ACFSUF_11905</name>
</gene>
<evidence type="ECO:0000256" key="2">
    <source>
        <dbReference type="SAM" id="Phobius"/>
    </source>
</evidence>
<evidence type="ECO:0000313" key="3">
    <source>
        <dbReference type="EMBL" id="MFD2613128.1"/>
    </source>
</evidence>
<proteinExistence type="predicted"/>
<protein>
    <submittedName>
        <fullName evidence="3">DUF2339 domain-containing protein</fullName>
    </submittedName>
</protein>
<evidence type="ECO:0000313" key="4">
    <source>
        <dbReference type="Proteomes" id="UP001597541"/>
    </source>
</evidence>
<keyword evidence="2" id="KW-0812">Transmembrane</keyword>
<feature type="transmembrane region" description="Helical" evidence="2">
    <location>
        <begin position="398"/>
        <end position="414"/>
    </location>
</feature>
<feature type="transmembrane region" description="Helical" evidence="2">
    <location>
        <begin position="369"/>
        <end position="386"/>
    </location>
</feature>
<dbReference type="PANTHER" id="PTHR38434:SF1">
    <property type="entry name" value="BLL2549 PROTEIN"/>
    <property type="match status" value="1"/>
</dbReference>
<keyword evidence="4" id="KW-1185">Reference proteome</keyword>
<feature type="region of interest" description="Disordered" evidence="1">
    <location>
        <begin position="18"/>
        <end position="74"/>
    </location>
</feature>
<dbReference type="RefSeq" id="WP_377603074.1">
    <property type="nucleotide sequence ID" value="NZ_JBHUME010000007.1"/>
</dbReference>
<keyword evidence="2" id="KW-0472">Membrane</keyword>
<reference evidence="4" key="1">
    <citation type="journal article" date="2019" name="Int. J. Syst. Evol. Microbiol.">
        <title>The Global Catalogue of Microorganisms (GCM) 10K type strain sequencing project: providing services to taxonomists for standard genome sequencing and annotation.</title>
        <authorList>
            <consortium name="The Broad Institute Genomics Platform"/>
            <consortium name="The Broad Institute Genome Sequencing Center for Infectious Disease"/>
            <person name="Wu L."/>
            <person name="Ma J."/>
        </authorList>
    </citation>
    <scope>NUCLEOTIDE SEQUENCE [LARGE SCALE GENOMIC DNA]</scope>
    <source>
        <strain evidence="4">KCTC 3950</strain>
    </source>
</reference>
<feature type="transmembrane region" description="Helical" evidence="2">
    <location>
        <begin position="296"/>
        <end position="315"/>
    </location>
</feature>
<dbReference type="PANTHER" id="PTHR38434">
    <property type="entry name" value="BLL2549 PROTEIN"/>
    <property type="match status" value="1"/>
</dbReference>
<dbReference type="Proteomes" id="UP001597541">
    <property type="component" value="Unassembled WGS sequence"/>
</dbReference>
<feature type="transmembrane region" description="Helical" evidence="2">
    <location>
        <begin position="270"/>
        <end position="289"/>
    </location>
</feature>
<feature type="transmembrane region" description="Helical" evidence="2">
    <location>
        <begin position="246"/>
        <end position="264"/>
    </location>
</feature>
<dbReference type="EMBL" id="JBHUME010000007">
    <property type="protein sequence ID" value="MFD2613128.1"/>
    <property type="molecule type" value="Genomic_DNA"/>
</dbReference>
<feature type="transmembrane region" description="Helical" evidence="2">
    <location>
        <begin position="116"/>
        <end position="134"/>
    </location>
</feature>
<feature type="transmembrane region" description="Helical" evidence="2">
    <location>
        <begin position="484"/>
        <end position="503"/>
    </location>
</feature>
<feature type="transmembrane region" description="Helical" evidence="2">
    <location>
        <begin position="345"/>
        <end position="363"/>
    </location>
</feature>
<dbReference type="InterPro" id="IPR019286">
    <property type="entry name" value="DUF2339_TM"/>
</dbReference>
<organism evidence="3 4">
    <name type="scientific">Paenibacillus gansuensis</name>
    <dbReference type="NCBI Taxonomy" id="306542"/>
    <lineage>
        <taxon>Bacteria</taxon>
        <taxon>Bacillati</taxon>
        <taxon>Bacillota</taxon>
        <taxon>Bacilli</taxon>
        <taxon>Bacillales</taxon>
        <taxon>Paenibacillaceae</taxon>
        <taxon>Paenibacillus</taxon>
    </lineage>
</organism>